<feature type="compositionally biased region" description="Basic and acidic residues" evidence="2">
    <location>
        <begin position="41"/>
        <end position="58"/>
    </location>
</feature>
<dbReference type="SMART" id="SM00355">
    <property type="entry name" value="ZnF_C2H2"/>
    <property type="match status" value="1"/>
</dbReference>
<organism evidence="4 5">
    <name type="scientific">Mytilus galloprovincialis</name>
    <name type="common">Mediterranean mussel</name>
    <dbReference type="NCBI Taxonomy" id="29158"/>
    <lineage>
        <taxon>Eukaryota</taxon>
        <taxon>Metazoa</taxon>
        <taxon>Spiralia</taxon>
        <taxon>Lophotrochozoa</taxon>
        <taxon>Mollusca</taxon>
        <taxon>Bivalvia</taxon>
        <taxon>Autobranchia</taxon>
        <taxon>Pteriomorphia</taxon>
        <taxon>Mytilida</taxon>
        <taxon>Mytiloidea</taxon>
        <taxon>Mytilidae</taxon>
        <taxon>Mytilinae</taxon>
        <taxon>Mytilus</taxon>
    </lineage>
</organism>
<proteinExistence type="predicted"/>
<feature type="compositionally biased region" description="Basic residues" evidence="2">
    <location>
        <begin position="409"/>
        <end position="419"/>
    </location>
</feature>
<keyword evidence="1" id="KW-0862">Zinc</keyword>
<dbReference type="Proteomes" id="UP000596742">
    <property type="component" value="Unassembled WGS sequence"/>
</dbReference>
<dbReference type="OrthoDB" id="6150525at2759"/>
<feature type="compositionally biased region" description="Basic residues" evidence="2">
    <location>
        <begin position="383"/>
        <end position="399"/>
    </location>
</feature>
<dbReference type="GO" id="GO:0008270">
    <property type="term" value="F:zinc ion binding"/>
    <property type="evidence" value="ECO:0007669"/>
    <property type="project" value="UniProtKB-KW"/>
</dbReference>
<keyword evidence="5" id="KW-1185">Reference proteome</keyword>
<evidence type="ECO:0000256" key="2">
    <source>
        <dbReference type="SAM" id="MobiDB-lite"/>
    </source>
</evidence>
<dbReference type="AlphaFoldDB" id="A0A8B6D3Q2"/>
<dbReference type="EMBL" id="UYJE01002699">
    <property type="protein sequence ID" value="VDI12970.1"/>
    <property type="molecule type" value="Genomic_DNA"/>
</dbReference>
<feature type="region of interest" description="Disordered" evidence="2">
    <location>
        <begin position="346"/>
        <end position="422"/>
    </location>
</feature>
<gene>
    <name evidence="4" type="ORF">MGAL_10B048365</name>
</gene>
<dbReference type="InterPro" id="IPR013087">
    <property type="entry name" value="Znf_C2H2_type"/>
</dbReference>
<dbReference type="PROSITE" id="PS50157">
    <property type="entry name" value="ZINC_FINGER_C2H2_2"/>
    <property type="match status" value="1"/>
</dbReference>
<feature type="compositionally biased region" description="Acidic residues" evidence="2">
    <location>
        <begin position="102"/>
        <end position="113"/>
    </location>
</feature>
<accession>A0A8B6D3Q2</accession>
<evidence type="ECO:0000256" key="1">
    <source>
        <dbReference type="PROSITE-ProRule" id="PRU00042"/>
    </source>
</evidence>
<evidence type="ECO:0000313" key="4">
    <source>
        <dbReference type="EMBL" id="VDI12970.1"/>
    </source>
</evidence>
<dbReference type="PROSITE" id="PS00028">
    <property type="entry name" value="ZINC_FINGER_C2H2_1"/>
    <property type="match status" value="1"/>
</dbReference>
<sequence length="539" mass="61502">MDMYTTEITSLIEDQYGNVDQFMNNCLPGYELNRDYNGTNGDKDTEGTPDNDMSHLEESTQQGTEAQRNCGLVQGSQEECIRNSIFSIDSGTIQVKSEIVYDDSDSSDFENSTENESLSENSYNIVAQSMPFSDNQNEKSMFMYSMSRDNEMNLVNKTDDMLTKHDKSTLKIKFHMCKECGKVCRSPWKLMTHIKSHNYRDQYECPECGVWPKKDNVKAKFIVPKKGDNLEIISKGDNSDTDVTENGGISELQKISMGDNSMNEIDERTVSVGKRSVARGGKSINLSEQRLNDSMTIDTIRSNNMADVIEFCKDKNVKIERNHGEEIPDDVSLRVEVENLLKKNEEINEKNMNSDGQNHLTNVKDAKNHPCPGPPEVKELASKKRRNNKRKNLRNKNVKTKSATGKYSSKTKKLKRKPKSTSDIKDSNLYIVNCETVTAFANKSKNTEELDNLPDEIQVLGNNTTDIIKKDDEVQYFPNFPNEFQDCLKNEFKYNEVQDYDIIKNVHEAKFGFDSTEETNTSDSFDIIIKTEILDTNYE</sequence>
<name>A0A8B6D3Q2_MYTGA</name>
<evidence type="ECO:0000313" key="5">
    <source>
        <dbReference type="Proteomes" id="UP000596742"/>
    </source>
</evidence>
<feature type="region of interest" description="Disordered" evidence="2">
    <location>
        <begin position="35"/>
        <end position="69"/>
    </location>
</feature>
<dbReference type="SUPFAM" id="SSF57667">
    <property type="entry name" value="beta-beta-alpha zinc fingers"/>
    <property type="match status" value="1"/>
</dbReference>
<protein>
    <recommendedName>
        <fullName evidence="3">C2H2-type domain-containing protein</fullName>
    </recommendedName>
</protein>
<dbReference type="InterPro" id="IPR036236">
    <property type="entry name" value="Znf_C2H2_sf"/>
</dbReference>
<comment type="caution">
    <text evidence="4">The sequence shown here is derived from an EMBL/GenBank/DDBJ whole genome shotgun (WGS) entry which is preliminary data.</text>
</comment>
<reference evidence="4" key="1">
    <citation type="submission" date="2018-11" db="EMBL/GenBank/DDBJ databases">
        <authorList>
            <person name="Alioto T."/>
            <person name="Alioto T."/>
        </authorList>
    </citation>
    <scope>NUCLEOTIDE SEQUENCE</scope>
</reference>
<keyword evidence="1" id="KW-0863">Zinc-finger</keyword>
<keyword evidence="1" id="KW-0479">Metal-binding</keyword>
<feature type="region of interest" description="Disordered" evidence="2">
    <location>
        <begin position="102"/>
        <end position="121"/>
    </location>
</feature>
<feature type="domain" description="C2H2-type" evidence="3">
    <location>
        <begin position="175"/>
        <end position="202"/>
    </location>
</feature>
<dbReference type="Gene3D" id="3.30.160.60">
    <property type="entry name" value="Classic Zinc Finger"/>
    <property type="match status" value="1"/>
</dbReference>
<evidence type="ECO:0000259" key="3">
    <source>
        <dbReference type="PROSITE" id="PS50157"/>
    </source>
</evidence>